<name>A0AAI9ZUZ5_9PEZI</name>
<proteinExistence type="predicted"/>
<sequence length="201" mass="22341">MCQNTCNATSRAASLLLDTKCYCSKDGITKIEFAANPPPNSALCTIRCRETEPLPNSLGSLPLSCGGYYNGAPCIANLYDVFYILPGCHNNLSGVVWHDFHVCKLFNFLHSNIFNLLIHVINNLRFFFLNGIIILRFLFLDIIFNLLLHFPSTSSSSSDPSSSVSSSNIPSTSSFSILDIVFKLLLHVIFKPLYAIFLSEF</sequence>
<reference evidence="2" key="1">
    <citation type="submission" date="2021-06" db="EMBL/GenBank/DDBJ databases">
        <title>Comparative genomics, transcriptomics and evolutionary studies reveal genomic signatures of adaptation to plant cell wall in hemibiotrophic fungi.</title>
        <authorList>
            <consortium name="DOE Joint Genome Institute"/>
            <person name="Baroncelli R."/>
            <person name="Diaz J.F."/>
            <person name="Benocci T."/>
            <person name="Peng M."/>
            <person name="Battaglia E."/>
            <person name="Haridas S."/>
            <person name="Andreopoulos W."/>
            <person name="Labutti K."/>
            <person name="Pangilinan J."/>
            <person name="Floch G.L."/>
            <person name="Makela M.R."/>
            <person name="Henrissat B."/>
            <person name="Grigoriev I.V."/>
            <person name="Crouch J.A."/>
            <person name="De Vries R.P."/>
            <person name="Sukno S.A."/>
            <person name="Thon M.R."/>
        </authorList>
    </citation>
    <scope>NUCLEOTIDE SEQUENCE</scope>
    <source>
        <strain evidence="2">CBS 102054</strain>
    </source>
</reference>
<keyword evidence="3" id="KW-1185">Reference proteome</keyword>
<dbReference type="Proteomes" id="UP001243989">
    <property type="component" value="Unassembled WGS sequence"/>
</dbReference>
<feature type="transmembrane region" description="Helical" evidence="1">
    <location>
        <begin position="168"/>
        <end position="190"/>
    </location>
</feature>
<dbReference type="GeneID" id="85472525"/>
<protein>
    <submittedName>
        <fullName evidence="2">Uncharacterized protein</fullName>
    </submittedName>
</protein>
<evidence type="ECO:0000313" key="3">
    <source>
        <dbReference type="Proteomes" id="UP001243989"/>
    </source>
</evidence>
<keyword evidence="1" id="KW-1133">Transmembrane helix</keyword>
<dbReference type="AlphaFoldDB" id="A0AAI9ZUZ5"/>
<gene>
    <name evidence="2" type="ORF">BDP81DRAFT_392128</name>
</gene>
<keyword evidence="1" id="KW-0472">Membrane</keyword>
<dbReference type="RefSeq" id="XP_060447296.1">
    <property type="nucleotide sequence ID" value="XM_060587663.1"/>
</dbReference>
<feature type="transmembrane region" description="Helical" evidence="1">
    <location>
        <begin position="126"/>
        <end position="148"/>
    </location>
</feature>
<keyword evidence="1" id="KW-0812">Transmembrane</keyword>
<dbReference type="EMBL" id="JAHMHQ010000006">
    <property type="protein sequence ID" value="KAK1638689.1"/>
    <property type="molecule type" value="Genomic_DNA"/>
</dbReference>
<organism evidence="2 3">
    <name type="scientific">Colletotrichum phormii</name>
    <dbReference type="NCBI Taxonomy" id="359342"/>
    <lineage>
        <taxon>Eukaryota</taxon>
        <taxon>Fungi</taxon>
        <taxon>Dikarya</taxon>
        <taxon>Ascomycota</taxon>
        <taxon>Pezizomycotina</taxon>
        <taxon>Sordariomycetes</taxon>
        <taxon>Hypocreomycetidae</taxon>
        <taxon>Glomerellales</taxon>
        <taxon>Glomerellaceae</taxon>
        <taxon>Colletotrichum</taxon>
        <taxon>Colletotrichum acutatum species complex</taxon>
    </lineage>
</organism>
<evidence type="ECO:0000313" key="2">
    <source>
        <dbReference type="EMBL" id="KAK1638689.1"/>
    </source>
</evidence>
<evidence type="ECO:0000256" key="1">
    <source>
        <dbReference type="SAM" id="Phobius"/>
    </source>
</evidence>
<accession>A0AAI9ZUZ5</accession>
<comment type="caution">
    <text evidence="2">The sequence shown here is derived from an EMBL/GenBank/DDBJ whole genome shotgun (WGS) entry which is preliminary data.</text>
</comment>